<evidence type="ECO:0000256" key="9">
    <source>
        <dbReference type="RuleBase" id="RU351113"/>
    </source>
</evidence>
<dbReference type="GO" id="GO:0007165">
    <property type="term" value="P:signal transduction"/>
    <property type="evidence" value="ECO:0007669"/>
    <property type="project" value="UniProtKB-KW"/>
</dbReference>
<feature type="transmembrane region" description="Helical" evidence="9">
    <location>
        <begin position="305"/>
        <end position="325"/>
    </location>
</feature>
<dbReference type="SMR" id="A0A9R0CWT2"/>
<keyword evidence="5 9" id="KW-1133">Transmembrane helix</keyword>
<comment type="subcellular location">
    <subcellularLocation>
        <location evidence="9">Cell membrane</location>
        <topology evidence="9">Multi-pass membrane protein</topology>
    </subcellularLocation>
    <subcellularLocation>
        <location evidence="1">Membrane</location>
        <topology evidence="1">Multi-pass membrane protein</topology>
    </subcellularLocation>
</comment>
<evidence type="ECO:0000256" key="4">
    <source>
        <dbReference type="ARBA" id="ARBA00022725"/>
    </source>
</evidence>
<keyword evidence="10" id="KW-1185">Reference proteome</keyword>
<dbReference type="Proteomes" id="UP000829999">
    <property type="component" value="Chromosome 27"/>
</dbReference>
<evidence type="ECO:0000256" key="7">
    <source>
        <dbReference type="ARBA" id="ARBA00023170"/>
    </source>
</evidence>
<feature type="transmembrane region" description="Helical" evidence="9">
    <location>
        <begin position="196"/>
        <end position="221"/>
    </location>
</feature>
<feature type="transmembrane region" description="Helical" evidence="9">
    <location>
        <begin position="72"/>
        <end position="93"/>
    </location>
</feature>
<feature type="transmembrane region" description="Helical" evidence="9">
    <location>
        <begin position="39"/>
        <end position="60"/>
    </location>
</feature>
<evidence type="ECO:0000256" key="2">
    <source>
        <dbReference type="ARBA" id="ARBA00022606"/>
    </source>
</evidence>
<evidence type="ECO:0000256" key="3">
    <source>
        <dbReference type="ARBA" id="ARBA00022692"/>
    </source>
</evidence>
<dbReference type="PANTHER" id="PTHR21137">
    <property type="entry name" value="ODORANT RECEPTOR"/>
    <property type="match status" value="1"/>
</dbReference>
<comment type="similarity">
    <text evidence="9">Belongs to the insect chemoreceptor superfamily. Heteromeric odorant receptor channel (TC 1.A.69) family.</text>
</comment>
<dbReference type="GeneID" id="118263776"/>
<evidence type="ECO:0000256" key="6">
    <source>
        <dbReference type="ARBA" id="ARBA00023136"/>
    </source>
</evidence>
<accession>A0A9R0CWT2</accession>
<dbReference type="InterPro" id="IPR004117">
    <property type="entry name" value="7tm6_olfct_rcpt"/>
</dbReference>
<name>A0A9R0CWT2_SPOFR</name>
<evidence type="ECO:0000256" key="5">
    <source>
        <dbReference type="ARBA" id="ARBA00022989"/>
    </source>
</evidence>
<keyword evidence="6 9" id="KW-0472">Membrane</keyword>
<keyword evidence="8 9" id="KW-0807">Transducer</keyword>
<sequence>MLEFEGYFKRINKFWKLIGLSIDYDDNNTPMVQRLRKHWMCFINFLSFNILVMGEVTWVIRGLMYGVTLWEITYIIPCLSLCYLGNFKVYFILRQMHHVSDLVKTLRRLHGSIKESDEEMKDEAKKWLLFLITTSNLTLVLFISGAAEFAVSPFVISGSHYYSTGEFKLVLPFIVWYPFDPYDVRIWPFAYFYQLWAAWVAAFSVYGSDCFFFTCCTFIQIQFLKLQRDMARLVKDVTRDREDGTRNTFKADLIEIVNKHREVMRCVDLLETIFSKCSLINVMTSSLIICAAGFNLMVIKTLILVAPFAAFLTFGFSQTFCHCYYGDNIMRSSMGVGDAVYNSRWYETGAAERKYLLIVLLRSQKPCRLTAYGFTDINLRAYTRILSTSWSYFALLQQMYS</sequence>
<feature type="transmembrane region" description="Helical" evidence="9">
    <location>
        <begin position="127"/>
        <end position="147"/>
    </location>
</feature>
<evidence type="ECO:0000313" key="11">
    <source>
        <dbReference type="RefSeq" id="XP_035431838.1"/>
    </source>
</evidence>
<keyword evidence="4 9" id="KW-0552">Olfaction</keyword>
<protein>
    <recommendedName>
        <fullName evidence="9">Odorant receptor</fullName>
    </recommendedName>
</protein>
<proteinExistence type="inferred from homology"/>
<dbReference type="RefSeq" id="XP_035431838.1">
    <property type="nucleotide sequence ID" value="XM_035575945.2"/>
</dbReference>
<evidence type="ECO:0000256" key="1">
    <source>
        <dbReference type="ARBA" id="ARBA00004141"/>
    </source>
</evidence>
<dbReference type="GO" id="GO:0005886">
    <property type="term" value="C:plasma membrane"/>
    <property type="evidence" value="ECO:0007669"/>
    <property type="project" value="UniProtKB-SubCell"/>
</dbReference>
<dbReference type="AlphaFoldDB" id="A0A9R0CWT2"/>
<feature type="transmembrane region" description="Helical" evidence="9">
    <location>
        <begin position="279"/>
        <end position="299"/>
    </location>
</feature>
<dbReference type="Pfam" id="PF02949">
    <property type="entry name" value="7tm_6"/>
    <property type="match status" value="1"/>
</dbReference>
<keyword evidence="7 9" id="KW-0675">Receptor</keyword>
<comment type="caution">
    <text evidence="9">Lacks conserved residue(s) required for the propagation of feature annotation.</text>
</comment>
<evidence type="ECO:0000313" key="10">
    <source>
        <dbReference type="Proteomes" id="UP000829999"/>
    </source>
</evidence>
<keyword evidence="2 9" id="KW-0716">Sensory transduction</keyword>
<keyword evidence="3 9" id="KW-0812">Transmembrane</keyword>
<organism evidence="10 11">
    <name type="scientific">Spodoptera frugiperda</name>
    <name type="common">Fall armyworm</name>
    <dbReference type="NCBI Taxonomy" id="7108"/>
    <lineage>
        <taxon>Eukaryota</taxon>
        <taxon>Metazoa</taxon>
        <taxon>Ecdysozoa</taxon>
        <taxon>Arthropoda</taxon>
        <taxon>Hexapoda</taxon>
        <taxon>Insecta</taxon>
        <taxon>Pterygota</taxon>
        <taxon>Neoptera</taxon>
        <taxon>Endopterygota</taxon>
        <taxon>Lepidoptera</taxon>
        <taxon>Glossata</taxon>
        <taxon>Ditrysia</taxon>
        <taxon>Noctuoidea</taxon>
        <taxon>Noctuidae</taxon>
        <taxon>Amphipyrinae</taxon>
        <taxon>Spodoptera</taxon>
    </lineage>
</organism>
<dbReference type="GO" id="GO:0004984">
    <property type="term" value="F:olfactory receptor activity"/>
    <property type="evidence" value="ECO:0007669"/>
    <property type="project" value="InterPro"/>
</dbReference>
<dbReference type="OrthoDB" id="8185860at2759"/>
<dbReference type="PANTHER" id="PTHR21137:SF44">
    <property type="entry name" value="ODORANT RECEPTOR 13A-RELATED"/>
    <property type="match status" value="1"/>
</dbReference>
<reference evidence="11" key="1">
    <citation type="submission" date="2025-08" db="UniProtKB">
        <authorList>
            <consortium name="RefSeq"/>
        </authorList>
    </citation>
    <scope>IDENTIFICATION</scope>
    <source>
        <tissue evidence="11">Whole larval tissue</tissue>
    </source>
</reference>
<gene>
    <name evidence="11" type="primary">LOC118263776</name>
</gene>
<evidence type="ECO:0000256" key="8">
    <source>
        <dbReference type="ARBA" id="ARBA00023224"/>
    </source>
</evidence>
<dbReference type="GO" id="GO:0005549">
    <property type="term" value="F:odorant binding"/>
    <property type="evidence" value="ECO:0007669"/>
    <property type="project" value="InterPro"/>
</dbReference>